<dbReference type="InterPro" id="IPR000182">
    <property type="entry name" value="GNAT_dom"/>
</dbReference>
<dbReference type="PROSITE" id="PS51186">
    <property type="entry name" value="GNAT"/>
    <property type="match status" value="1"/>
</dbReference>
<accession>A0A1I1JWL9</accession>
<evidence type="ECO:0000259" key="1">
    <source>
        <dbReference type="PROSITE" id="PS51186"/>
    </source>
</evidence>
<dbReference type="InterPro" id="IPR016181">
    <property type="entry name" value="Acyl_CoA_acyltransferase"/>
</dbReference>
<reference evidence="2 3" key="1">
    <citation type="submission" date="2016-10" db="EMBL/GenBank/DDBJ databases">
        <authorList>
            <person name="de Groot N.N."/>
        </authorList>
    </citation>
    <scope>NUCLEOTIDE SEQUENCE [LARGE SCALE GENOMIC DNA]</scope>
    <source>
        <strain evidence="2 3">AR67</strain>
    </source>
</reference>
<dbReference type="OrthoDB" id="9785602at2"/>
<sequence length="169" mass="19078">MVIGIRKWKLEDKTALAENLNNVKILDNLRDGLPFPYTEKDAEDFIRAMLSADEDKTFAFAVTADDKIIGSIGIFRCGNIHYRTAELGYYIGEPYWGNGYTTEAVRQICSYVFDNTDIIRIFAEPFESNAASCRVLEKAGFACEGVLRCNAFKNGKLENMKMYALIKDA</sequence>
<dbReference type="EMBL" id="FOKQ01000014">
    <property type="protein sequence ID" value="SFC50173.1"/>
    <property type="molecule type" value="Genomic_DNA"/>
</dbReference>
<dbReference type="Gene3D" id="3.40.630.30">
    <property type="match status" value="1"/>
</dbReference>
<dbReference type="Proteomes" id="UP000182192">
    <property type="component" value="Unassembled WGS sequence"/>
</dbReference>
<feature type="domain" description="N-acetyltransferase" evidence="1">
    <location>
        <begin position="3"/>
        <end position="169"/>
    </location>
</feature>
<dbReference type="AlphaFoldDB" id="A0A1I1JWL9"/>
<proteinExistence type="predicted"/>
<protein>
    <submittedName>
        <fullName evidence="2">Protein N-acetyltransferase, RimJ/RimL family</fullName>
    </submittedName>
</protein>
<dbReference type="SUPFAM" id="SSF55729">
    <property type="entry name" value="Acyl-CoA N-acyltransferases (Nat)"/>
    <property type="match status" value="1"/>
</dbReference>
<evidence type="ECO:0000313" key="3">
    <source>
        <dbReference type="Proteomes" id="UP000182192"/>
    </source>
</evidence>
<dbReference type="PANTHER" id="PTHR43328:SF1">
    <property type="entry name" value="N-ACETYLTRANSFERASE DOMAIN-CONTAINING PROTEIN"/>
    <property type="match status" value="1"/>
</dbReference>
<dbReference type="RefSeq" id="WP_074961255.1">
    <property type="nucleotide sequence ID" value="NZ_FOKQ01000014.1"/>
</dbReference>
<gene>
    <name evidence="2" type="ORF">SAMN02910406_01820</name>
</gene>
<dbReference type="PANTHER" id="PTHR43328">
    <property type="entry name" value="ACETYLTRANSFERASE-RELATED"/>
    <property type="match status" value="1"/>
</dbReference>
<dbReference type="Pfam" id="PF13302">
    <property type="entry name" value="Acetyltransf_3"/>
    <property type="match status" value="1"/>
</dbReference>
<keyword evidence="2" id="KW-0808">Transferase</keyword>
<evidence type="ECO:0000313" key="2">
    <source>
        <dbReference type="EMBL" id="SFC50173.1"/>
    </source>
</evidence>
<dbReference type="GO" id="GO:0016747">
    <property type="term" value="F:acyltransferase activity, transferring groups other than amino-acyl groups"/>
    <property type="evidence" value="ECO:0007669"/>
    <property type="project" value="InterPro"/>
</dbReference>
<organism evidence="2 3">
    <name type="scientific">Ruminococcus albus</name>
    <dbReference type="NCBI Taxonomy" id="1264"/>
    <lineage>
        <taxon>Bacteria</taxon>
        <taxon>Bacillati</taxon>
        <taxon>Bacillota</taxon>
        <taxon>Clostridia</taxon>
        <taxon>Eubacteriales</taxon>
        <taxon>Oscillospiraceae</taxon>
        <taxon>Ruminococcus</taxon>
    </lineage>
</organism>
<name>A0A1I1JWL9_RUMAL</name>